<keyword evidence="5" id="KW-1185">Reference proteome</keyword>
<evidence type="ECO:0000313" key="4">
    <source>
        <dbReference type="EMBL" id="KAF4307452.1"/>
    </source>
</evidence>
<feature type="domain" description="CBM-cenC" evidence="3">
    <location>
        <begin position="550"/>
        <end position="675"/>
    </location>
</feature>
<evidence type="ECO:0000313" key="5">
    <source>
        <dbReference type="Proteomes" id="UP000572817"/>
    </source>
</evidence>
<dbReference type="PANTHER" id="PTHR36578">
    <property type="entry name" value="CHROMOSOME 15, WHOLE GENOME SHOTGUN SEQUENCE"/>
    <property type="match status" value="1"/>
</dbReference>
<dbReference type="Proteomes" id="UP000572817">
    <property type="component" value="Unassembled WGS sequence"/>
</dbReference>
<name>A0A8H4N9J5_9PEZI</name>
<proteinExistence type="predicted"/>
<keyword evidence="1" id="KW-0378">Hydrolase</keyword>
<dbReference type="GO" id="GO:0016798">
    <property type="term" value="F:hydrolase activity, acting on glycosyl bonds"/>
    <property type="evidence" value="ECO:0007669"/>
    <property type="project" value="InterPro"/>
</dbReference>
<feature type="chain" id="PRO_5034319619" evidence="2">
    <location>
        <begin position="17"/>
        <end position="705"/>
    </location>
</feature>
<feature type="signal peptide" evidence="2">
    <location>
        <begin position="1"/>
        <end position="16"/>
    </location>
</feature>
<dbReference type="Gene3D" id="2.60.120.260">
    <property type="entry name" value="Galactose-binding domain-like"/>
    <property type="match status" value="1"/>
</dbReference>
<dbReference type="InterPro" id="IPR008979">
    <property type="entry name" value="Galactose-bd-like_sf"/>
</dbReference>
<organism evidence="4 5">
    <name type="scientific">Botryosphaeria dothidea</name>
    <dbReference type="NCBI Taxonomy" id="55169"/>
    <lineage>
        <taxon>Eukaryota</taxon>
        <taxon>Fungi</taxon>
        <taxon>Dikarya</taxon>
        <taxon>Ascomycota</taxon>
        <taxon>Pezizomycotina</taxon>
        <taxon>Dothideomycetes</taxon>
        <taxon>Dothideomycetes incertae sedis</taxon>
        <taxon>Botryosphaeriales</taxon>
        <taxon>Botryosphaeriaceae</taxon>
        <taxon>Botryosphaeria</taxon>
    </lineage>
</organism>
<dbReference type="EMBL" id="WWBZ02000022">
    <property type="protein sequence ID" value="KAF4307452.1"/>
    <property type="molecule type" value="Genomic_DNA"/>
</dbReference>
<evidence type="ECO:0000256" key="2">
    <source>
        <dbReference type="SAM" id="SignalP"/>
    </source>
</evidence>
<dbReference type="InterPro" id="IPR003305">
    <property type="entry name" value="CenC_carb-bd"/>
</dbReference>
<evidence type="ECO:0000256" key="1">
    <source>
        <dbReference type="ARBA" id="ARBA00022801"/>
    </source>
</evidence>
<dbReference type="SUPFAM" id="SSF49785">
    <property type="entry name" value="Galactose-binding domain-like"/>
    <property type="match status" value="1"/>
</dbReference>
<evidence type="ECO:0000259" key="3">
    <source>
        <dbReference type="Pfam" id="PF02018"/>
    </source>
</evidence>
<protein>
    <submittedName>
        <fullName evidence="4">Carbohydrate-binding CenC-like protein</fullName>
    </submittedName>
</protein>
<gene>
    <name evidence="4" type="ORF">GTA08_BOTSDO03536</name>
</gene>
<dbReference type="Pfam" id="PF02018">
    <property type="entry name" value="CBM_4_9"/>
    <property type="match status" value="1"/>
</dbReference>
<reference evidence="4" key="1">
    <citation type="submission" date="2020-04" db="EMBL/GenBank/DDBJ databases">
        <title>Genome Assembly and Annotation of Botryosphaeria dothidea sdau 11-99, a Latent Pathogen of Apple Fruit Ring Rot in China.</title>
        <authorList>
            <person name="Yu C."/>
            <person name="Diao Y."/>
            <person name="Lu Q."/>
            <person name="Zhao J."/>
            <person name="Cui S."/>
            <person name="Peng C."/>
            <person name="He B."/>
            <person name="Liu H."/>
        </authorList>
    </citation>
    <scope>NUCLEOTIDE SEQUENCE [LARGE SCALE GENOMIC DNA]</scope>
    <source>
        <strain evidence="4">Sdau11-99</strain>
    </source>
</reference>
<comment type="caution">
    <text evidence="4">The sequence shown here is derived from an EMBL/GenBank/DDBJ whole genome shotgun (WGS) entry which is preliminary data.</text>
</comment>
<dbReference type="PANTHER" id="PTHR36578:SF1">
    <property type="entry name" value="APPLE DOMAIN-CONTAINING PROTEIN"/>
    <property type="match status" value="1"/>
</dbReference>
<dbReference type="OrthoDB" id="271448at2759"/>
<accession>A0A8H4N9J5</accession>
<keyword evidence="2" id="KW-0732">Signal</keyword>
<sequence length="705" mass="74618">MRSLLVLQSLAVLAASQSTTLSDIPADANRTPDALPLDFLRDVPAPTYSTTEGVLSQDVPYATATAIAAASAEQIATPLSVFPAVTTVPINAAGEAASAASPTTAPGRRDVEQNLRKRTACEVYPTVDNFYSIDTTGGPENFKADATISSIASAATAPAGYFENFKNLGGASSAYGYLGYTVVEKYEPEVCAAKCTEKDGCLAFNIFFERDPTMEPGTGCEDPDPLVVVKCTFWGSALDKTTATNDGQWRADFHVVIAGSNGYTSDAIAAPIDGWNEPLELNDATMSAPLRDCAGTWTYMGYKLFNDGPYDVNLCAAACDAQNEYNIAHPPTNGDNLALCAAFGSYQLTQNTKSGSKVLGQFCTMYTSAFDAQYAVNKISYDDSIGASYTYSLSYFYSRDDRQPICSTDLASLVSSGAEFCTSYISYTPSATTTIRSTTTPAVSTVYSTSTTQGTTTVFTATVTTTVTAAVAKRDIDARTAGSIETPALVTGWPASRISAACSKVATGSATTTSIVTAVRPLTTSFATVTSYSTVQAVSTATSTAPAAPNLYTNAGFENGLSAWTYTSGSGNAGSVSNDVHHNGAASFAFQKKGVATEQYGGISQSFALKKGQKYTWSFWANHVDPNPNAYCYVYWQGILGEGWWTGGKVITIVGASGGWNRYSGDLTMDWDAKGMFVSVTYCYRGDTTNPGTFYMDDLYIAEKA</sequence>
<dbReference type="AlphaFoldDB" id="A0A8H4N9J5"/>